<dbReference type="PANTHER" id="PTHR12653">
    <property type="entry name" value="NADH-UBIQUINONE OXIDOREDUCTASE 13 KD-B SUBUNIT"/>
    <property type="match status" value="1"/>
</dbReference>
<keyword evidence="7" id="KW-0496">Mitochondrion</keyword>
<evidence type="ECO:0000256" key="7">
    <source>
        <dbReference type="ARBA" id="ARBA00023128"/>
    </source>
</evidence>
<evidence type="ECO:0000313" key="10">
    <source>
        <dbReference type="EMBL" id="RKF64753.1"/>
    </source>
</evidence>
<comment type="caution">
    <text evidence="10">The sequence shown here is derived from an EMBL/GenBank/DDBJ whole genome shotgun (WGS) entry which is preliminary data.</text>
</comment>
<evidence type="ECO:0000256" key="4">
    <source>
        <dbReference type="ARBA" id="ARBA00022660"/>
    </source>
</evidence>
<keyword evidence="3" id="KW-0813">Transport</keyword>
<keyword evidence="6" id="KW-0249">Electron transport</keyword>
<evidence type="ECO:0000256" key="9">
    <source>
        <dbReference type="SAM" id="MobiDB-lite"/>
    </source>
</evidence>
<dbReference type="AlphaFoldDB" id="A0A420I4X3"/>
<evidence type="ECO:0000256" key="3">
    <source>
        <dbReference type="ARBA" id="ARBA00022448"/>
    </source>
</evidence>
<comment type="subcellular location">
    <subcellularLocation>
        <location evidence="1">Mitochondrion inner membrane</location>
        <topology evidence="1">Peripheral membrane protein</topology>
        <orientation evidence="1">Matrix side</orientation>
    </subcellularLocation>
</comment>
<name>A0A420I4X3_9PEZI</name>
<proteinExistence type="inferred from homology"/>
<evidence type="ECO:0000256" key="6">
    <source>
        <dbReference type="ARBA" id="ARBA00022982"/>
    </source>
</evidence>
<dbReference type="Pfam" id="PF04716">
    <property type="entry name" value="ETC_C1_NDUFA5"/>
    <property type="match status" value="1"/>
</dbReference>
<comment type="similarity">
    <text evidence="2">Belongs to the complex I NDUFA5 subunit family.</text>
</comment>
<dbReference type="OrthoDB" id="286811at2759"/>
<evidence type="ECO:0000256" key="2">
    <source>
        <dbReference type="ARBA" id="ARBA00010261"/>
    </source>
</evidence>
<evidence type="ECO:0000256" key="1">
    <source>
        <dbReference type="ARBA" id="ARBA00004443"/>
    </source>
</evidence>
<organism evidence="10 11">
    <name type="scientific">Golovinomyces cichoracearum</name>
    <dbReference type="NCBI Taxonomy" id="62708"/>
    <lineage>
        <taxon>Eukaryota</taxon>
        <taxon>Fungi</taxon>
        <taxon>Dikarya</taxon>
        <taxon>Ascomycota</taxon>
        <taxon>Pezizomycotina</taxon>
        <taxon>Leotiomycetes</taxon>
        <taxon>Erysiphales</taxon>
        <taxon>Erysiphaceae</taxon>
        <taxon>Golovinomyces</taxon>
    </lineage>
</organism>
<feature type="region of interest" description="Disordered" evidence="9">
    <location>
        <begin position="132"/>
        <end position="156"/>
    </location>
</feature>
<gene>
    <name evidence="10" type="ORF">GcC1_129010</name>
</gene>
<keyword evidence="8" id="KW-0472">Membrane</keyword>
<dbReference type="GO" id="GO:0022904">
    <property type="term" value="P:respiratory electron transport chain"/>
    <property type="evidence" value="ECO:0007669"/>
    <property type="project" value="InterPro"/>
</dbReference>
<dbReference type="EMBL" id="MCBR01012968">
    <property type="protein sequence ID" value="RKF64753.1"/>
    <property type="molecule type" value="Genomic_DNA"/>
</dbReference>
<evidence type="ECO:0000313" key="11">
    <source>
        <dbReference type="Proteomes" id="UP000285405"/>
    </source>
</evidence>
<reference evidence="10 11" key="1">
    <citation type="journal article" date="2018" name="BMC Genomics">
        <title>Comparative genome analyses reveal sequence features reflecting distinct modes of host-adaptation between dicot and monocot powdery mildew.</title>
        <authorList>
            <person name="Wu Y."/>
            <person name="Ma X."/>
            <person name="Pan Z."/>
            <person name="Kale S.D."/>
            <person name="Song Y."/>
            <person name="King H."/>
            <person name="Zhang Q."/>
            <person name="Presley C."/>
            <person name="Deng X."/>
            <person name="Wei C.I."/>
            <person name="Xiao S."/>
        </authorList>
    </citation>
    <scope>NUCLEOTIDE SEQUENCE [LARGE SCALE GENOMIC DNA]</scope>
    <source>
        <strain evidence="10">UCSC1</strain>
    </source>
</reference>
<dbReference type="InterPro" id="IPR006806">
    <property type="entry name" value="NDUFA5"/>
</dbReference>
<protein>
    <submittedName>
        <fullName evidence="10">NADH-ubiquinone oxidoreductase 29.9 kDa subunit, mitochondrial</fullName>
    </submittedName>
</protein>
<dbReference type="PANTHER" id="PTHR12653:SF0">
    <property type="entry name" value="NADH DEHYDROGENASE [UBIQUINONE] 1 ALPHA SUBCOMPLEX SUBUNIT 5"/>
    <property type="match status" value="1"/>
</dbReference>
<sequence length="274" mass="30735">MQHTLRRLASTKTPRYLEVGSCTGLTGLFTHASPRSTLMYTYHSTLEALSKLPSTSLYRKSTEALTKHRMAIVEAVKPAGLEEYHKKVKDIIAANPWAFQDDDGDLRHVSRGGKQFLVVKPKPVRDDLTEEWDGKKQGALPLEGTRSEEERATESSIPDSEVLFKISKKIEALEGAAPGTPEAEELAALWNSLPQKMENAINGKDKEPIELDPEPQLTADQIEEIENKIGAGLIEEVIQVAEGELKLVDTMLKAQVWEDLEEKPLEDQWTYFQR</sequence>
<evidence type="ECO:0000256" key="5">
    <source>
        <dbReference type="ARBA" id="ARBA00022792"/>
    </source>
</evidence>
<dbReference type="Proteomes" id="UP000285405">
    <property type="component" value="Unassembled WGS sequence"/>
</dbReference>
<evidence type="ECO:0000256" key="8">
    <source>
        <dbReference type="ARBA" id="ARBA00023136"/>
    </source>
</evidence>
<keyword evidence="10" id="KW-0830">Ubiquinone</keyword>
<dbReference type="GO" id="GO:0005743">
    <property type="term" value="C:mitochondrial inner membrane"/>
    <property type="evidence" value="ECO:0007669"/>
    <property type="project" value="UniProtKB-SubCell"/>
</dbReference>
<accession>A0A420I4X3</accession>
<keyword evidence="4" id="KW-0679">Respiratory chain</keyword>
<keyword evidence="5" id="KW-0999">Mitochondrion inner membrane</keyword>